<feature type="non-terminal residue" evidence="2">
    <location>
        <position position="1"/>
    </location>
</feature>
<accession>A0A8S0V660</accession>
<reference evidence="2 3" key="1">
    <citation type="submission" date="2019-12" db="EMBL/GenBank/DDBJ databases">
        <authorList>
            <person name="Alioto T."/>
            <person name="Alioto T."/>
            <person name="Gomez Garrido J."/>
        </authorList>
    </citation>
    <scope>NUCLEOTIDE SEQUENCE [LARGE SCALE GENOMIC DNA]</scope>
</reference>
<comment type="caution">
    <text evidence="2">The sequence shown here is derived from an EMBL/GenBank/DDBJ whole genome shotgun (WGS) entry which is preliminary data.</text>
</comment>
<proteinExistence type="predicted"/>
<feature type="region of interest" description="Disordered" evidence="1">
    <location>
        <begin position="1"/>
        <end position="25"/>
    </location>
</feature>
<evidence type="ECO:0000313" key="3">
    <source>
        <dbReference type="Proteomes" id="UP000594638"/>
    </source>
</evidence>
<dbReference type="Gramene" id="OE9A060812T1">
    <property type="protein sequence ID" value="OE9A060812C1"/>
    <property type="gene ID" value="OE9A060812"/>
</dbReference>
<keyword evidence="3" id="KW-1185">Reference proteome</keyword>
<dbReference type="Proteomes" id="UP000594638">
    <property type="component" value="Unassembled WGS sequence"/>
</dbReference>
<gene>
    <name evidence="2" type="ORF">OLEA9_A060812</name>
</gene>
<dbReference type="AlphaFoldDB" id="A0A8S0V660"/>
<protein>
    <submittedName>
        <fullName evidence="2">Uncharacterized protein</fullName>
    </submittedName>
</protein>
<evidence type="ECO:0000256" key="1">
    <source>
        <dbReference type="SAM" id="MobiDB-lite"/>
    </source>
</evidence>
<organism evidence="2 3">
    <name type="scientific">Olea europaea subsp. europaea</name>
    <dbReference type="NCBI Taxonomy" id="158383"/>
    <lineage>
        <taxon>Eukaryota</taxon>
        <taxon>Viridiplantae</taxon>
        <taxon>Streptophyta</taxon>
        <taxon>Embryophyta</taxon>
        <taxon>Tracheophyta</taxon>
        <taxon>Spermatophyta</taxon>
        <taxon>Magnoliopsida</taxon>
        <taxon>eudicotyledons</taxon>
        <taxon>Gunneridae</taxon>
        <taxon>Pentapetalae</taxon>
        <taxon>asterids</taxon>
        <taxon>lamiids</taxon>
        <taxon>Lamiales</taxon>
        <taxon>Oleaceae</taxon>
        <taxon>Oleeae</taxon>
        <taxon>Olea</taxon>
    </lineage>
</organism>
<dbReference type="EMBL" id="CACTIH010009165">
    <property type="protein sequence ID" value="CAA3026568.1"/>
    <property type="molecule type" value="Genomic_DNA"/>
</dbReference>
<evidence type="ECO:0000313" key="2">
    <source>
        <dbReference type="EMBL" id="CAA3026568.1"/>
    </source>
</evidence>
<sequence>SVEDGEARGSETNARSARETEANPLVQVRLENEPFSGETVLKLLPESVITFD</sequence>
<name>A0A8S0V660_OLEEU</name>